<gene>
    <name evidence="4" type="ORF">MENT_LOCUS39486</name>
</gene>
<dbReference type="Proteomes" id="UP000580250">
    <property type="component" value="Unassembled WGS sequence"/>
</dbReference>
<dbReference type="EMBL" id="CAJEWN010000613">
    <property type="protein sequence ID" value="CAD2186936.1"/>
    <property type="molecule type" value="Genomic_DNA"/>
</dbReference>
<feature type="signal peptide" evidence="2">
    <location>
        <begin position="1"/>
        <end position="22"/>
    </location>
</feature>
<organism evidence="4 5">
    <name type="scientific">Meloidogyne enterolobii</name>
    <name type="common">Root-knot nematode worm</name>
    <name type="synonym">Meloidogyne mayaguensis</name>
    <dbReference type="NCBI Taxonomy" id="390850"/>
    <lineage>
        <taxon>Eukaryota</taxon>
        <taxon>Metazoa</taxon>
        <taxon>Ecdysozoa</taxon>
        <taxon>Nematoda</taxon>
        <taxon>Chromadorea</taxon>
        <taxon>Rhabditida</taxon>
        <taxon>Tylenchina</taxon>
        <taxon>Tylenchomorpha</taxon>
        <taxon>Tylenchoidea</taxon>
        <taxon>Meloidogynidae</taxon>
        <taxon>Meloidogyninae</taxon>
        <taxon>Meloidogyne</taxon>
    </lineage>
</organism>
<dbReference type="GO" id="GO:0043565">
    <property type="term" value="F:sequence-specific DNA binding"/>
    <property type="evidence" value="ECO:0007669"/>
    <property type="project" value="InterPro"/>
</dbReference>
<keyword evidence="1" id="KW-0863">Zinc-finger</keyword>
<reference evidence="4 5" key="1">
    <citation type="submission" date="2020-08" db="EMBL/GenBank/DDBJ databases">
        <authorList>
            <person name="Koutsovoulos G."/>
            <person name="Danchin GJ E."/>
        </authorList>
    </citation>
    <scope>NUCLEOTIDE SEQUENCE [LARGE SCALE GENOMIC DNA]</scope>
</reference>
<keyword evidence="2" id="KW-0732">Signal</keyword>
<proteinExistence type="predicted"/>
<dbReference type="GO" id="GO:0008270">
    <property type="term" value="F:zinc ion binding"/>
    <property type="evidence" value="ECO:0007669"/>
    <property type="project" value="UniProtKB-KW"/>
</dbReference>
<dbReference type="GO" id="GO:0006355">
    <property type="term" value="P:regulation of DNA-templated transcription"/>
    <property type="evidence" value="ECO:0007669"/>
    <property type="project" value="InterPro"/>
</dbReference>
<dbReference type="AlphaFoldDB" id="A0A6V7WIV8"/>
<protein>
    <recommendedName>
        <fullName evidence="3">GATA-type domain-containing protein</fullName>
    </recommendedName>
</protein>
<dbReference type="InterPro" id="IPR000679">
    <property type="entry name" value="Znf_GATA"/>
</dbReference>
<feature type="chain" id="PRO_5028083646" description="GATA-type domain-containing protein" evidence="2">
    <location>
        <begin position="23"/>
        <end position="332"/>
    </location>
</feature>
<dbReference type="PROSITE" id="PS50114">
    <property type="entry name" value="GATA_ZN_FINGER_2"/>
    <property type="match status" value="1"/>
</dbReference>
<keyword evidence="1" id="KW-0862">Zinc</keyword>
<keyword evidence="1" id="KW-0479">Metal-binding</keyword>
<evidence type="ECO:0000256" key="1">
    <source>
        <dbReference type="PROSITE-ProRule" id="PRU00094"/>
    </source>
</evidence>
<evidence type="ECO:0000259" key="3">
    <source>
        <dbReference type="PROSITE" id="PS50114"/>
    </source>
</evidence>
<name>A0A6V7WIV8_MELEN</name>
<feature type="domain" description="GATA-type" evidence="3">
    <location>
        <begin position="236"/>
        <end position="277"/>
    </location>
</feature>
<evidence type="ECO:0000313" key="4">
    <source>
        <dbReference type="EMBL" id="CAD2186936.1"/>
    </source>
</evidence>
<sequence length="332" mass="40047">MIKFNIIILIYLIIFLKIQCSGKLINVEVKIRDDWEEKREFIYLKNVEIKDRFVLKVIEKKNNRYDGFNKNIEGYLRSIDLNLDNNIFEVEIRDKSKYIPTDQLRKKILIEITNNEIIQNFLPGFEKMQIKNYQQGNGNWGNTTPICVKFQVLRNNNFIENNNCYETSIFYKSGNNFSSVEENIENYKNKLLSSYWTEINLIGYKIELLEKQKVDYTKELENRFIYIGNKIRRIIERNKLNCFNCRVTQTKHWYKYLKEHYLCQPCHDFKIYNGKMRTERITPDRKCYTCGATKTSTWYRHSIPEQYICKSCYDKQQKMTKVNRKASRKGID</sequence>
<accession>A0A6V7WIV8</accession>
<evidence type="ECO:0000256" key="2">
    <source>
        <dbReference type="SAM" id="SignalP"/>
    </source>
</evidence>
<evidence type="ECO:0000313" key="5">
    <source>
        <dbReference type="Proteomes" id="UP000580250"/>
    </source>
</evidence>
<comment type="caution">
    <text evidence="4">The sequence shown here is derived from an EMBL/GenBank/DDBJ whole genome shotgun (WGS) entry which is preliminary data.</text>
</comment>